<feature type="transmembrane region" description="Helical" evidence="1">
    <location>
        <begin position="20"/>
        <end position="44"/>
    </location>
</feature>
<evidence type="ECO:0000313" key="2">
    <source>
        <dbReference type="EMBL" id="OXA41016.1"/>
    </source>
</evidence>
<dbReference type="EMBL" id="LNIX01000031">
    <property type="protein sequence ID" value="OXA41016.1"/>
    <property type="molecule type" value="Genomic_DNA"/>
</dbReference>
<dbReference type="Proteomes" id="UP000198287">
    <property type="component" value="Unassembled WGS sequence"/>
</dbReference>
<gene>
    <name evidence="2" type="ORF">Fcan01_24313</name>
</gene>
<keyword evidence="1" id="KW-1133">Transmembrane helix</keyword>
<sequence length="248" mass="27809">MSIEYNLDGRNGGTTKPSGVTSYFLFLAACVTVSIGVVPVAIFVLSLIRPCMPPIISGLIFSACQSWGDDGGFGFLFRTGVGFFEWYTWTIITGIVSFVIMLMLLYPVEIKLLLITMMGRNRRNNRCIALKEYRTLQLLSNFHNFAFYYPAMAIVTGAVMICGSIALYVVISSADIVPLPVVILFSIVAFDFFLIIHGIFKIVSYPYIKSVDFIHLVKNGKYTKWDLQFINSCPLQNYCWVMADSSIN</sequence>
<organism evidence="2 3">
    <name type="scientific">Folsomia candida</name>
    <name type="common">Springtail</name>
    <dbReference type="NCBI Taxonomy" id="158441"/>
    <lineage>
        <taxon>Eukaryota</taxon>
        <taxon>Metazoa</taxon>
        <taxon>Ecdysozoa</taxon>
        <taxon>Arthropoda</taxon>
        <taxon>Hexapoda</taxon>
        <taxon>Collembola</taxon>
        <taxon>Entomobryomorpha</taxon>
        <taxon>Isotomoidea</taxon>
        <taxon>Isotomidae</taxon>
        <taxon>Proisotominae</taxon>
        <taxon>Folsomia</taxon>
    </lineage>
</organism>
<name>A0A226D9T7_FOLCA</name>
<feature type="transmembrane region" description="Helical" evidence="1">
    <location>
        <begin position="88"/>
        <end position="108"/>
    </location>
</feature>
<keyword evidence="1" id="KW-0812">Transmembrane</keyword>
<keyword evidence="3" id="KW-1185">Reference proteome</keyword>
<accession>A0A226D9T7</accession>
<reference evidence="2 3" key="1">
    <citation type="submission" date="2015-12" db="EMBL/GenBank/DDBJ databases">
        <title>The genome of Folsomia candida.</title>
        <authorList>
            <person name="Faddeeva A."/>
            <person name="Derks M.F."/>
            <person name="Anvar Y."/>
            <person name="Smit S."/>
            <person name="Van Straalen N."/>
            <person name="Roelofs D."/>
        </authorList>
    </citation>
    <scope>NUCLEOTIDE SEQUENCE [LARGE SCALE GENOMIC DNA]</scope>
    <source>
        <strain evidence="2 3">VU population</strain>
        <tissue evidence="2">Whole body</tissue>
    </source>
</reference>
<proteinExistence type="predicted"/>
<keyword evidence="1" id="KW-0472">Membrane</keyword>
<dbReference type="AlphaFoldDB" id="A0A226D9T7"/>
<comment type="caution">
    <text evidence="2">The sequence shown here is derived from an EMBL/GenBank/DDBJ whole genome shotgun (WGS) entry which is preliminary data.</text>
</comment>
<evidence type="ECO:0000256" key="1">
    <source>
        <dbReference type="SAM" id="Phobius"/>
    </source>
</evidence>
<feature type="transmembrane region" description="Helical" evidence="1">
    <location>
        <begin position="147"/>
        <end position="171"/>
    </location>
</feature>
<feature type="transmembrane region" description="Helical" evidence="1">
    <location>
        <begin position="177"/>
        <end position="200"/>
    </location>
</feature>
<evidence type="ECO:0000313" key="3">
    <source>
        <dbReference type="Proteomes" id="UP000198287"/>
    </source>
</evidence>
<protein>
    <submittedName>
        <fullName evidence="2">Uncharacterized protein</fullName>
    </submittedName>
</protein>